<dbReference type="Gene3D" id="3.40.630.30">
    <property type="match status" value="1"/>
</dbReference>
<reference evidence="4 5" key="1">
    <citation type="submission" date="2023-07" db="EMBL/GenBank/DDBJ databases">
        <title>Genomic Encyclopedia of Type Strains, Phase IV (KMG-IV): sequencing the most valuable type-strain genomes for metagenomic binning, comparative biology and taxonomic classification.</title>
        <authorList>
            <person name="Goeker M."/>
        </authorList>
    </citation>
    <scope>NUCLEOTIDE SEQUENCE [LARGE SCALE GENOMIC DNA]</scope>
    <source>
        <strain evidence="4 5">DSM 9768</strain>
    </source>
</reference>
<dbReference type="EMBL" id="JAUSUG010000001">
    <property type="protein sequence ID" value="MDQ0252643.1"/>
    <property type="molecule type" value="Genomic_DNA"/>
</dbReference>
<dbReference type="PROSITE" id="PS51186">
    <property type="entry name" value="GNAT"/>
    <property type="match status" value="1"/>
</dbReference>
<name>A0ABT9ZN34_9BACI</name>
<dbReference type="Pfam" id="PF13673">
    <property type="entry name" value="Acetyltransf_10"/>
    <property type="match status" value="1"/>
</dbReference>
<organism evidence="4 5">
    <name type="scientific">Evansella vedderi</name>
    <dbReference type="NCBI Taxonomy" id="38282"/>
    <lineage>
        <taxon>Bacteria</taxon>
        <taxon>Bacillati</taxon>
        <taxon>Bacillota</taxon>
        <taxon>Bacilli</taxon>
        <taxon>Bacillales</taxon>
        <taxon>Bacillaceae</taxon>
        <taxon>Evansella</taxon>
    </lineage>
</organism>
<keyword evidence="1" id="KW-0808">Transferase</keyword>
<evidence type="ECO:0000313" key="4">
    <source>
        <dbReference type="EMBL" id="MDQ0252643.1"/>
    </source>
</evidence>
<evidence type="ECO:0000259" key="3">
    <source>
        <dbReference type="PROSITE" id="PS51186"/>
    </source>
</evidence>
<gene>
    <name evidence="4" type="ORF">J2S74_000015</name>
</gene>
<feature type="domain" description="N-acetyltransferase" evidence="3">
    <location>
        <begin position="7"/>
        <end position="138"/>
    </location>
</feature>
<comment type="caution">
    <text evidence="4">The sequence shown here is derived from an EMBL/GenBank/DDBJ whole genome shotgun (WGS) entry which is preliminary data.</text>
</comment>
<dbReference type="InterPro" id="IPR045039">
    <property type="entry name" value="NSI-like"/>
</dbReference>
<dbReference type="Proteomes" id="UP001230005">
    <property type="component" value="Unassembled WGS sequence"/>
</dbReference>
<sequence>MANAMTIHYTTKPPVDFLQLLRIYELLGWNSLGLTVNELAKMCTQSWYAIYAYDEEQLVGMGRIISDGVITGIICGVCVLPSYQSSGIGKALMEKMIDHCETNRVIPQLMCVESLEPYYEKLGFKKFSIGMTKNKSLG</sequence>
<protein>
    <submittedName>
        <fullName evidence="4">Ribosomal protein S18 acetylase RimI-like enzyme</fullName>
    </submittedName>
</protein>
<evidence type="ECO:0000256" key="1">
    <source>
        <dbReference type="ARBA" id="ARBA00022679"/>
    </source>
</evidence>
<proteinExistence type="predicted"/>
<dbReference type="CDD" id="cd04301">
    <property type="entry name" value="NAT_SF"/>
    <property type="match status" value="1"/>
</dbReference>
<evidence type="ECO:0000313" key="5">
    <source>
        <dbReference type="Proteomes" id="UP001230005"/>
    </source>
</evidence>
<keyword evidence="2" id="KW-0012">Acyltransferase</keyword>
<dbReference type="PANTHER" id="PTHR43626">
    <property type="entry name" value="ACYL-COA N-ACYLTRANSFERASE"/>
    <property type="match status" value="1"/>
</dbReference>
<dbReference type="PANTHER" id="PTHR43626:SF4">
    <property type="entry name" value="GCN5-RELATED N-ACETYLTRANSFERASE 2, CHLOROPLASTIC"/>
    <property type="match status" value="1"/>
</dbReference>
<dbReference type="SUPFAM" id="SSF55729">
    <property type="entry name" value="Acyl-CoA N-acyltransferases (Nat)"/>
    <property type="match status" value="1"/>
</dbReference>
<keyword evidence="5" id="KW-1185">Reference proteome</keyword>
<dbReference type="InterPro" id="IPR000182">
    <property type="entry name" value="GNAT_dom"/>
</dbReference>
<dbReference type="InterPro" id="IPR016181">
    <property type="entry name" value="Acyl_CoA_acyltransferase"/>
</dbReference>
<dbReference type="RefSeq" id="WP_307320271.1">
    <property type="nucleotide sequence ID" value="NZ_JAUSUG010000001.1"/>
</dbReference>
<accession>A0ABT9ZN34</accession>
<evidence type="ECO:0000256" key="2">
    <source>
        <dbReference type="ARBA" id="ARBA00023315"/>
    </source>
</evidence>